<evidence type="ECO:0000313" key="1">
    <source>
        <dbReference type="EMBL" id="GFT23192.1"/>
    </source>
</evidence>
<proteinExistence type="predicted"/>
<accession>A0A8X6NM50</accession>
<gene>
    <name evidence="1" type="ORF">NPIL_275101</name>
</gene>
<keyword evidence="2" id="KW-1185">Reference proteome</keyword>
<protein>
    <submittedName>
        <fullName evidence="1">Uncharacterized protein</fullName>
    </submittedName>
</protein>
<dbReference type="Proteomes" id="UP000887013">
    <property type="component" value="Unassembled WGS sequence"/>
</dbReference>
<organism evidence="1 2">
    <name type="scientific">Nephila pilipes</name>
    <name type="common">Giant wood spider</name>
    <name type="synonym">Nephila maculata</name>
    <dbReference type="NCBI Taxonomy" id="299642"/>
    <lineage>
        <taxon>Eukaryota</taxon>
        <taxon>Metazoa</taxon>
        <taxon>Ecdysozoa</taxon>
        <taxon>Arthropoda</taxon>
        <taxon>Chelicerata</taxon>
        <taxon>Arachnida</taxon>
        <taxon>Araneae</taxon>
        <taxon>Araneomorphae</taxon>
        <taxon>Entelegynae</taxon>
        <taxon>Araneoidea</taxon>
        <taxon>Nephilidae</taxon>
        <taxon>Nephila</taxon>
    </lineage>
</organism>
<sequence>MMVRELTEEANISNGSVNYILIEDFSFRKILIKFMAKLLMIGQRQLRLKIPQDLLETVNSYSNNYHTVILDLLIQPRNQVAVLRIEASRISE</sequence>
<comment type="caution">
    <text evidence="1">The sequence shown here is derived from an EMBL/GenBank/DDBJ whole genome shotgun (WGS) entry which is preliminary data.</text>
</comment>
<reference evidence="1" key="1">
    <citation type="submission" date="2020-08" db="EMBL/GenBank/DDBJ databases">
        <title>Multicomponent nature underlies the extraordinary mechanical properties of spider dragline silk.</title>
        <authorList>
            <person name="Kono N."/>
            <person name="Nakamura H."/>
            <person name="Mori M."/>
            <person name="Yoshida Y."/>
            <person name="Ohtoshi R."/>
            <person name="Malay A.D."/>
            <person name="Moran D.A.P."/>
            <person name="Tomita M."/>
            <person name="Numata K."/>
            <person name="Arakawa K."/>
        </authorList>
    </citation>
    <scope>NUCLEOTIDE SEQUENCE</scope>
</reference>
<dbReference type="AlphaFoldDB" id="A0A8X6NM50"/>
<evidence type="ECO:0000313" key="2">
    <source>
        <dbReference type="Proteomes" id="UP000887013"/>
    </source>
</evidence>
<dbReference type="EMBL" id="BMAW01011322">
    <property type="protein sequence ID" value="GFT23192.1"/>
    <property type="molecule type" value="Genomic_DNA"/>
</dbReference>
<name>A0A8X6NM50_NEPPI</name>
<dbReference type="OrthoDB" id="8347338at2759"/>